<name>A0AAV4S8C5_9ARAC</name>
<organism evidence="6 7">
    <name type="scientific">Caerostris darwini</name>
    <dbReference type="NCBI Taxonomy" id="1538125"/>
    <lineage>
        <taxon>Eukaryota</taxon>
        <taxon>Metazoa</taxon>
        <taxon>Ecdysozoa</taxon>
        <taxon>Arthropoda</taxon>
        <taxon>Chelicerata</taxon>
        <taxon>Arachnida</taxon>
        <taxon>Araneae</taxon>
        <taxon>Araneomorphae</taxon>
        <taxon>Entelegynae</taxon>
        <taxon>Araneoidea</taxon>
        <taxon>Araneidae</taxon>
        <taxon>Caerostris</taxon>
    </lineage>
</organism>
<keyword evidence="7" id="KW-1185">Reference proteome</keyword>
<evidence type="ECO:0000256" key="1">
    <source>
        <dbReference type="ARBA" id="ARBA00004141"/>
    </source>
</evidence>
<dbReference type="PROSITE" id="PS50261">
    <property type="entry name" value="G_PROTEIN_RECEP_F2_4"/>
    <property type="match status" value="1"/>
</dbReference>
<protein>
    <recommendedName>
        <fullName evidence="5">G-protein coupled receptors family 2 profile 2 domain-containing protein</fullName>
    </recommendedName>
</protein>
<sequence length="72" mass="8398">MEELGCGQIKKLWLLERIGPVLCELCYVLLEYTRTAVFVWMLLEGIHLHTSIVVVFPNEVKFVFFHCIGWGE</sequence>
<keyword evidence="4" id="KW-0472">Membrane</keyword>
<keyword evidence="2" id="KW-0812">Transmembrane</keyword>
<evidence type="ECO:0000259" key="5">
    <source>
        <dbReference type="PROSITE" id="PS50261"/>
    </source>
</evidence>
<dbReference type="GO" id="GO:0008528">
    <property type="term" value="F:G protein-coupled peptide receptor activity"/>
    <property type="evidence" value="ECO:0007669"/>
    <property type="project" value="TreeGrafter"/>
</dbReference>
<dbReference type="InterPro" id="IPR017981">
    <property type="entry name" value="GPCR_2-like_7TM"/>
</dbReference>
<dbReference type="InterPro" id="IPR000832">
    <property type="entry name" value="GPCR_2_secretin-like"/>
</dbReference>
<dbReference type="InterPro" id="IPR050332">
    <property type="entry name" value="GPCR_2"/>
</dbReference>
<evidence type="ECO:0000256" key="4">
    <source>
        <dbReference type="ARBA" id="ARBA00023136"/>
    </source>
</evidence>
<evidence type="ECO:0000313" key="7">
    <source>
        <dbReference type="Proteomes" id="UP001054837"/>
    </source>
</evidence>
<dbReference type="Pfam" id="PF00002">
    <property type="entry name" value="7tm_2"/>
    <property type="match status" value="1"/>
</dbReference>
<comment type="subcellular location">
    <subcellularLocation>
        <location evidence="1">Membrane</location>
        <topology evidence="1">Multi-pass membrane protein</topology>
    </subcellularLocation>
</comment>
<feature type="domain" description="G-protein coupled receptors family 2 profile 2" evidence="5">
    <location>
        <begin position="1"/>
        <end position="72"/>
    </location>
</feature>
<reference evidence="6 7" key="1">
    <citation type="submission" date="2021-06" db="EMBL/GenBank/DDBJ databases">
        <title>Caerostris darwini draft genome.</title>
        <authorList>
            <person name="Kono N."/>
            <person name="Arakawa K."/>
        </authorList>
    </citation>
    <scope>NUCLEOTIDE SEQUENCE [LARGE SCALE GENOMIC DNA]</scope>
</reference>
<accession>A0AAV4S8C5</accession>
<proteinExistence type="predicted"/>
<keyword evidence="3" id="KW-1133">Transmembrane helix</keyword>
<dbReference type="Proteomes" id="UP001054837">
    <property type="component" value="Unassembled WGS sequence"/>
</dbReference>
<dbReference type="EMBL" id="BPLQ01007334">
    <property type="protein sequence ID" value="GIY29609.1"/>
    <property type="molecule type" value="Genomic_DNA"/>
</dbReference>
<dbReference type="PANTHER" id="PTHR45620">
    <property type="entry name" value="PDF RECEPTOR-LIKE PROTEIN-RELATED"/>
    <property type="match status" value="1"/>
</dbReference>
<gene>
    <name evidence="6" type="ORF">CDAR_374181</name>
</gene>
<comment type="caution">
    <text evidence="6">The sequence shown here is derived from an EMBL/GenBank/DDBJ whole genome shotgun (WGS) entry which is preliminary data.</text>
</comment>
<evidence type="ECO:0000256" key="2">
    <source>
        <dbReference type="ARBA" id="ARBA00022692"/>
    </source>
</evidence>
<evidence type="ECO:0000256" key="3">
    <source>
        <dbReference type="ARBA" id="ARBA00022989"/>
    </source>
</evidence>
<dbReference type="GO" id="GO:0007188">
    <property type="term" value="P:adenylate cyclase-modulating G protein-coupled receptor signaling pathway"/>
    <property type="evidence" value="ECO:0007669"/>
    <property type="project" value="TreeGrafter"/>
</dbReference>
<dbReference type="GO" id="GO:0007166">
    <property type="term" value="P:cell surface receptor signaling pathway"/>
    <property type="evidence" value="ECO:0007669"/>
    <property type="project" value="InterPro"/>
</dbReference>
<dbReference type="AlphaFoldDB" id="A0AAV4S8C5"/>
<dbReference type="GO" id="GO:0005886">
    <property type="term" value="C:plasma membrane"/>
    <property type="evidence" value="ECO:0007669"/>
    <property type="project" value="TreeGrafter"/>
</dbReference>
<evidence type="ECO:0000313" key="6">
    <source>
        <dbReference type="EMBL" id="GIY29609.1"/>
    </source>
</evidence>
<dbReference type="Gene3D" id="1.20.1070.10">
    <property type="entry name" value="Rhodopsin 7-helix transmembrane proteins"/>
    <property type="match status" value="1"/>
</dbReference>
<dbReference type="PANTHER" id="PTHR45620:SF17">
    <property type="entry name" value="PDF RECEPTOR"/>
    <property type="match status" value="1"/>
</dbReference>